<dbReference type="AlphaFoldDB" id="A0A840ET12"/>
<gene>
    <name evidence="5" type="ORF">BKA16_001243</name>
</gene>
<dbReference type="RefSeq" id="WP_183369824.1">
    <property type="nucleotide sequence ID" value="NZ_BAABHL010000083.1"/>
</dbReference>
<dbReference type="PROSITE" id="PS50977">
    <property type="entry name" value="HTH_TETR_2"/>
    <property type="match status" value="1"/>
</dbReference>
<dbReference type="Pfam" id="PF00440">
    <property type="entry name" value="TetR_N"/>
    <property type="match status" value="1"/>
</dbReference>
<dbReference type="Pfam" id="PF17920">
    <property type="entry name" value="TetR_C_16"/>
    <property type="match status" value="1"/>
</dbReference>
<dbReference type="InterPro" id="IPR050109">
    <property type="entry name" value="HTH-type_TetR-like_transc_reg"/>
</dbReference>
<evidence type="ECO:0000313" key="5">
    <source>
        <dbReference type="EMBL" id="MBB4134691.1"/>
    </source>
</evidence>
<organism evidence="5 6">
    <name type="scientific">Gordonia humi</name>
    <dbReference type="NCBI Taxonomy" id="686429"/>
    <lineage>
        <taxon>Bacteria</taxon>
        <taxon>Bacillati</taxon>
        <taxon>Actinomycetota</taxon>
        <taxon>Actinomycetes</taxon>
        <taxon>Mycobacteriales</taxon>
        <taxon>Gordoniaceae</taxon>
        <taxon>Gordonia</taxon>
    </lineage>
</organism>
<dbReference type="SUPFAM" id="SSF48498">
    <property type="entry name" value="Tetracyclin repressor-like, C-terminal domain"/>
    <property type="match status" value="1"/>
</dbReference>
<dbReference type="Proteomes" id="UP000551501">
    <property type="component" value="Unassembled WGS sequence"/>
</dbReference>
<dbReference type="PRINTS" id="PR00455">
    <property type="entry name" value="HTHTETR"/>
</dbReference>
<evidence type="ECO:0000256" key="2">
    <source>
        <dbReference type="PROSITE-ProRule" id="PRU00335"/>
    </source>
</evidence>
<dbReference type="InterPro" id="IPR001647">
    <property type="entry name" value="HTH_TetR"/>
</dbReference>
<dbReference type="Gene3D" id="1.10.357.10">
    <property type="entry name" value="Tetracycline Repressor, domain 2"/>
    <property type="match status" value="1"/>
</dbReference>
<dbReference type="InterPro" id="IPR009057">
    <property type="entry name" value="Homeodomain-like_sf"/>
</dbReference>
<dbReference type="GO" id="GO:0003700">
    <property type="term" value="F:DNA-binding transcription factor activity"/>
    <property type="evidence" value="ECO:0007669"/>
    <property type="project" value="TreeGrafter"/>
</dbReference>
<evidence type="ECO:0000256" key="3">
    <source>
        <dbReference type="SAM" id="MobiDB-lite"/>
    </source>
</evidence>
<dbReference type="SUPFAM" id="SSF46689">
    <property type="entry name" value="Homeodomain-like"/>
    <property type="match status" value="1"/>
</dbReference>
<sequence length="203" mass="21956">MSESSSNPRKRAPGRPSGDGGTREAILDAARSLFGERGFEGASLRAIAGEAGVDPAMIRHFFDDKEGLFAATIADRTAIPERMFAAFLGPRDDVGRRLANAYLDVWEDDETGPMVKAMVRTALTSPKSADLVRELIQGKVAESVGEDTDPELPLRIALVGTHLLGLATARYLIGIEPVTRIERDDLVEVIAPVLKRYLTEPLG</sequence>
<evidence type="ECO:0000256" key="1">
    <source>
        <dbReference type="ARBA" id="ARBA00023125"/>
    </source>
</evidence>
<protein>
    <submittedName>
        <fullName evidence="5">AcrR family transcriptional regulator</fullName>
    </submittedName>
</protein>
<reference evidence="5 6" key="1">
    <citation type="submission" date="2020-08" db="EMBL/GenBank/DDBJ databases">
        <title>Sequencing the genomes of 1000 actinobacteria strains.</title>
        <authorList>
            <person name="Klenk H.-P."/>
        </authorList>
    </citation>
    <scope>NUCLEOTIDE SEQUENCE [LARGE SCALE GENOMIC DNA]</scope>
    <source>
        <strain evidence="5 6">DSM 45298</strain>
    </source>
</reference>
<comment type="caution">
    <text evidence="5">The sequence shown here is derived from an EMBL/GenBank/DDBJ whole genome shotgun (WGS) entry which is preliminary data.</text>
</comment>
<dbReference type="PANTHER" id="PTHR30055">
    <property type="entry name" value="HTH-TYPE TRANSCRIPTIONAL REGULATOR RUTR"/>
    <property type="match status" value="1"/>
</dbReference>
<feature type="domain" description="HTH tetR-type" evidence="4">
    <location>
        <begin position="20"/>
        <end position="80"/>
    </location>
</feature>
<dbReference type="InterPro" id="IPR036271">
    <property type="entry name" value="Tet_transcr_reg_TetR-rel_C_sf"/>
</dbReference>
<feature type="DNA-binding region" description="H-T-H motif" evidence="2">
    <location>
        <begin position="43"/>
        <end position="62"/>
    </location>
</feature>
<feature type="region of interest" description="Disordered" evidence="3">
    <location>
        <begin position="1"/>
        <end position="23"/>
    </location>
</feature>
<dbReference type="PANTHER" id="PTHR30055:SF235">
    <property type="entry name" value="TRANSCRIPTIONAL REGULATORY PROTEIN"/>
    <property type="match status" value="1"/>
</dbReference>
<dbReference type="Gene3D" id="1.10.10.60">
    <property type="entry name" value="Homeodomain-like"/>
    <property type="match status" value="1"/>
</dbReference>
<evidence type="ECO:0000313" key="6">
    <source>
        <dbReference type="Proteomes" id="UP000551501"/>
    </source>
</evidence>
<dbReference type="EMBL" id="JACIFP010000001">
    <property type="protein sequence ID" value="MBB4134691.1"/>
    <property type="molecule type" value="Genomic_DNA"/>
</dbReference>
<proteinExistence type="predicted"/>
<name>A0A840ET12_9ACTN</name>
<evidence type="ECO:0000259" key="4">
    <source>
        <dbReference type="PROSITE" id="PS50977"/>
    </source>
</evidence>
<dbReference type="GO" id="GO:0000976">
    <property type="term" value="F:transcription cis-regulatory region binding"/>
    <property type="evidence" value="ECO:0007669"/>
    <property type="project" value="TreeGrafter"/>
</dbReference>
<keyword evidence="6" id="KW-1185">Reference proteome</keyword>
<accession>A0A840ET12</accession>
<dbReference type="InterPro" id="IPR041678">
    <property type="entry name" value="TetR_C_16"/>
</dbReference>
<keyword evidence="1 2" id="KW-0238">DNA-binding</keyword>